<sequence length="152" mass="17058">MNRFTAGRPSHGRFVNRPIVGRPPHGLLKLNSIFYSWLILAISKTCSGAILQTSSEGETTVVSLCFIYRTIPYILYACSRLLKMLVTRPLVPRKLSKVEWKDKAKCHNIEDLSKACPRMDKSKFQPSDAALLKILKSIAKNIVTAVLLTTKL</sequence>
<evidence type="ECO:0000313" key="2">
    <source>
        <dbReference type="Proteomes" id="UP000276133"/>
    </source>
</evidence>
<organism evidence="1 2">
    <name type="scientific">Brachionus plicatilis</name>
    <name type="common">Marine rotifer</name>
    <name type="synonym">Brachionus muelleri</name>
    <dbReference type="NCBI Taxonomy" id="10195"/>
    <lineage>
        <taxon>Eukaryota</taxon>
        <taxon>Metazoa</taxon>
        <taxon>Spiralia</taxon>
        <taxon>Gnathifera</taxon>
        <taxon>Rotifera</taxon>
        <taxon>Eurotatoria</taxon>
        <taxon>Monogononta</taxon>
        <taxon>Pseudotrocha</taxon>
        <taxon>Ploima</taxon>
        <taxon>Brachionidae</taxon>
        <taxon>Brachionus</taxon>
    </lineage>
</organism>
<dbReference type="Proteomes" id="UP000276133">
    <property type="component" value="Unassembled WGS sequence"/>
</dbReference>
<name>A0A3M7QCA8_BRAPC</name>
<reference evidence="1 2" key="1">
    <citation type="journal article" date="2018" name="Sci. Rep.">
        <title>Genomic signatures of local adaptation to the degree of environmental predictability in rotifers.</title>
        <authorList>
            <person name="Franch-Gras L."/>
            <person name="Hahn C."/>
            <person name="Garcia-Roger E.M."/>
            <person name="Carmona M.J."/>
            <person name="Serra M."/>
            <person name="Gomez A."/>
        </authorList>
    </citation>
    <scope>NUCLEOTIDE SEQUENCE [LARGE SCALE GENOMIC DNA]</scope>
    <source>
        <strain evidence="1">HYR1</strain>
    </source>
</reference>
<gene>
    <name evidence="1" type="ORF">BpHYR1_043231</name>
</gene>
<proteinExistence type="predicted"/>
<comment type="caution">
    <text evidence="1">The sequence shown here is derived from an EMBL/GenBank/DDBJ whole genome shotgun (WGS) entry which is preliminary data.</text>
</comment>
<keyword evidence="2" id="KW-1185">Reference proteome</keyword>
<dbReference type="AlphaFoldDB" id="A0A3M7QCA8"/>
<protein>
    <submittedName>
        <fullName evidence="1">Uncharacterized protein</fullName>
    </submittedName>
</protein>
<evidence type="ECO:0000313" key="1">
    <source>
        <dbReference type="EMBL" id="RNA08933.1"/>
    </source>
</evidence>
<dbReference type="EMBL" id="REGN01006594">
    <property type="protein sequence ID" value="RNA08933.1"/>
    <property type="molecule type" value="Genomic_DNA"/>
</dbReference>
<accession>A0A3M7QCA8</accession>